<dbReference type="GO" id="GO:0009425">
    <property type="term" value="C:bacterial-type flagellum basal body"/>
    <property type="evidence" value="ECO:0007669"/>
    <property type="project" value="UniProtKB-SubCell"/>
</dbReference>
<name>A0A6F8PM74_9GAMM</name>
<evidence type="ECO:0000256" key="9">
    <source>
        <dbReference type="NCBIfam" id="TIGR01400"/>
    </source>
</evidence>
<keyword evidence="11" id="KW-0282">Flagellum</keyword>
<evidence type="ECO:0000313" key="11">
    <source>
        <dbReference type="EMBL" id="BBP43147.1"/>
    </source>
</evidence>
<comment type="similarity">
    <text evidence="2 10">Belongs to the FliR/MopE/SpaR family.</text>
</comment>
<evidence type="ECO:0000256" key="10">
    <source>
        <dbReference type="RuleBase" id="RU362071"/>
    </source>
</evidence>
<dbReference type="NCBIfam" id="TIGR01400">
    <property type="entry name" value="fliR"/>
    <property type="match status" value="1"/>
</dbReference>
<evidence type="ECO:0000313" key="12">
    <source>
        <dbReference type="Proteomes" id="UP000501466"/>
    </source>
</evidence>
<dbReference type="Proteomes" id="UP000501466">
    <property type="component" value="Chromosome"/>
</dbReference>
<keyword evidence="7 10" id="KW-0472">Membrane</keyword>
<evidence type="ECO:0000256" key="7">
    <source>
        <dbReference type="ARBA" id="ARBA00023136"/>
    </source>
</evidence>
<evidence type="ECO:0000256" key="5">
    <source>
        <dbReference type="ARBA" id="ARBA00022692"/>
    </source>
</evidence>
<evidence type="ECO:0000256" key="2">
    <source>
        <dbReference type="ARBA" id="ARBA00009772"/>
    </source>
</evidence>
<organism evidence="11 12">
    <name type="scientific">Thiosulfativibrio zosterae</name>
    <dbReference type="NCBI Taxonomy" id="2675053"/>
    <lineage>
        <taxon>Bacteria</taxon>
        <taxon>Pseudomonadati</taxon>
        <taxon>Pseudomonadota</taxon>
        <taxon>Gammaproteobacteria</taxon>
        <taxon>Thiotrichales</taxon>
        <taxon>Piscirickettsiaceae</taxon>
        <taxon>Thiosulfativibrio</taxon>
    </lineage>
</organism>
<feature type="transmembrane region" description="Helical" evidence="10">
    <location>
        <begin position="128"/>
        <end position="151"/>
    </location>
</feature>
<keyword evidence="12" id="KW-1185">Reference proteome</keyword>
<dbReference type="GO" id="GO:0005886">
    <property type="term" value="C:plasma membrane"/>
    <property type="evidence" value="ECO:0007669"/>
    <property type="project" value="UniProtKB-SubCell"/>
</dbReference>
<dbReference type="RefSeq" id="WP_173290974.1">
    <property type="nucleotide sequence ID" value="NZ_AP021888.1"/>
</dbReference>
<dbReference type="EMBL" id="AP021888">
    <property type="protein sequence ID" value="BBP43147.1"/>
    <property type="molecule type" value="Genomic_DNA"/>
</dbReference>
<accession>A0A6F8PM74</accession>
<dbReference type="InterPro" id="IPR002010">
    <property type="entry name" value="T3SS_IM_R"/>
</dbReference>
<comment type="function">
    <text evidence="1 10">Role in flagellar biosynthesis.</text>
</comment>
<dbReference type="Pfam" id="PF01311">
    <property type="entry name" value="Bac_export_1"/>
    <property type="match status" value="1"/>
</dbReference>
<evidence type="ECO:0000256" key="6">
    <source>
        <dbReference type="ARBA" id="ARBA00022989"/>
    </source>
</evidence>
<comment type="subcellular location">
    <subcellularLocation>
        <location evidence="10">Cell membrane</location>
        <topology evidence="10">Multi-pass membrane protein</topology>
    </subcellularLocation>
    <subcellularLocation>
        <location evidence="10">Bacterial flagellum basal body</location>
    </subcellularLocation>
</comment>
<feature type="transmembrane region" description="Helical" evidence="10">
    <location>
        <begin position="213"/>
        <end position="237"/>
    </location>
</feature>
<dbReference type="GO" id="GO:0006605">
    <property type="term" value="P:protein targeting"/>
    <property type="evidence" value="ECO:0007669"/>
    <property type="project" value="UniProtKB-UniRule"/>
</dbReference>
<proteinExistence type="inferred from homology"/>
<sequence length="258" mass="28011">MSFSYAEYLQVLGLYFWPFVRISAMLALVPLYSGVYITVKARIMLAMLITLAVAPTLQMPEPISPFTWHGILVMMQQVGIGLAIGLIFAVVFEAFVIAGHLASMAMGLAMASMVDPSTGVNTPVIGRYYTILVSLLFLLMNGHIFVFKAVLDSFEYLPVGLHFLTPDSVKSVYGFGSVMFEAGVMIALPIVVALLIVNISLGVISRAAPSLNVFAIGFAITILTGFIMIIIVTPLILPNLQTLLTAAFEVIEHFQLND</sequence>
<keyword evidence="11" id="KW-0966">Cell projection</keyword>
<keyword evidence="8 10" id="KW-0975">Bacterial flagellum</keyword>
<feature type="transmembrane region" description="Helical" evidence="10">
    <location>
        <begin position="171"/>
        <end position="201"/>
    </location>
</feature>
<dbReference type="KEGG" id="tzo:THMIRHAT_08930"/>
<dbReference type="PRINTS" id="PR00953">
    <property type="entry name" value="TYPE3IMRPROT"/>
</dbReference>
<dbReference type="InterPro" id="IPR006303">
    <property type="entry name" value="FliR"/>
</dbReference>
<dbReference type="GO" id="GO:0044780">
    <property type="term" value="P:bacterial-type flagellum assembly"/>
    <property type="evidence" value="ECO:0007669"/>
    <property type="project" value="UniProtKB-UniRule"/>
</dbReference>
<feature type="transmembrane region" description="Helical" evidence="10">
    <location>
        <begin position="80"/>
        <end position="108"/>
    </location>
</feature>
<evidence type="ECO:0000256" key="4">
    <source>
        <dbReference type="ARBA" id="ARBA00022475"/>
    </source>
</evidence>
<evidence type="ECO:0000256" key="1">
    <source>
        <dbReference type="ARBA" id="ARBA00002578"/>
    </source>
</evidence>
<feature type="transmembrane region" description="Helical" evidence="10">
    <location>
        <begin position="43"/>
        <end position="60"/>
    </location>
</feature>
<dbReference type="AlphaFoldDB" id="A0A6F8PM74"/>
<dbReference type="PANTHER" id="PTHR30065">
    <property type="entry name" value="FLAGELLAR BIOSYNTHETIC PROTEIN FLIR"/>
    <property type="match status" value="1"/>
</dbReference>
<keyword evidence="6 10" id="KW-1133">Transmembrane helix</keyword>
<dbReference type="PANTHER" id="PTHR30065:SF8">
    <property type="entry name" value="FLAGELLAR BIOSYNTHETIC PROTEIN FLIR"/>
    <property type="match status" value="1"/>
</dbReference>
<evidence type="ECO:0000256" key="8">
    <source>
        <dbReference type="ARBA" id="ARBA00023143"/>
    </source>
</evidence>
<keyword evidence="5 10" id="KW-0812">Transmembrane</keyword>
<gene>
    <name evidence="11" type="primary">fliR</name>
    <name evidence="11" type="ORF">THMIRHAT_08930</name>
</gene>
<reference evidence="12" key="1">
    <citation type="submission" date="2019-11" db="EMBL/GenBank/DDBJ databases">
        <title>Isolation and characterization of two novel species in the genus Thiomicrorhabdus.</title>
        <authorList>
            <person name="Mochizuki J."/>
            <person name="Kojima H."/>
            <person name="Fukui M."/>
        </authorList>
    </citation>
    <scope>NUCLEOTIDE SEQUENCE [LARGE SCALE GENOMIC DNA]</scope>
    <source>
        <strain evidence="12">AkT22</strain>
    </source>
</reference>
<keyword evidence="4 10" id="KW-1003">Cell membrane</keyword>
<protein>
    <recommendedName>
        <fullName evidence="3 9">Flagellar biosynthetic protein FliR</fullName>
    </recommendedName>
</protein>
<keyword evidence="11" id="KW-0969">Cilium</keyword>
<feature type="transmembrane region" description="Helical" evidence="10">
    <location>
        <begin position="12"/>
        <end position="31"/>
    </location>
</feature>
<evidence type="ECO:0000256" key="3">
    <source>
        <dbReference type="ARBA" id="ARBA00021717"/>
    </source>
</evidence>